<proteinExistence type="predicted"/>
<accession>A0A2S7WTJ3</accession>
<feature type="transmembrane region" description="Helical" evidence="2">
    <location>
        <begin position="160"/>
        <end position="181"/>
    </location>
</feature>
<dbReference type="InterPro" id="IPR005625">
    <property type="entry name" value="PepSY-ass_TM"/>
</dbReference>
<evidence type="ECO:0000259" key="3">
    <source>
        <dbReference type="PROSITE" id="PS50902"/>
    </source>
</evidence>
<feature type="transmembrane region" description="Helical" evidence="2">
    <location>
        <begin position="285"/>
        <end position="306"/>
    </location>
</feature>
<dbReference type="PROSITE" id="PS50902">
    <property type="entry name" value="FLAVODOXIN_LIKE"/>
    <property type="match status" value="1"/>
</dbReference>
<feature type="transmembrane region" description="Helical" evidence="2">
    <location>
        <begin position="118"/>
        <end position="139"/>
    </location>
</feature>
<sequence length="718" mass="82149">MAISSAIFILIAAITGIILAFEPISNQIKPYNYIDLETVSIAETITVLQNEYDEIVSLSIDENSFVKASVITKDGKSASFYINPKTGEKIGELIPKKTIFEFATNLHRSLFLKSTGRFLVGFFSFFLFLIAITGVILIAKRQGGFSKVFTKIIKEEVNQYYHIVFGRWFLIPIIIITLTGVCLSLEKFSLLPKDYSKHKTLNTKTTTQKLKTTDFEIFKNIKLNQVEKIEFPFSTDEEDFFFVKLVNKEIAVHQFTGQIISEKKQTLVNLLSNYSLFLHTGRGSIFWSLVLLLSCFAILFFIISGFSMTLKRRKKTDTLNNIIMKDEAEFIILIGSETGSTFKYANAIYKALIEQKKKVFIDELDNYTSYKKATNLLIFTATYGDGDAPANANLFLKKLKEHQPINNINFSVVGFGSTNYPEFCKFAILVQANLQIHENFTPILPLFKVNNQSFVDFEKWFTQLKNLYKFDIYIDESQIFNSKEKTIIKVIEKSDLNIDDTFLLKLKLKKNIKFNSGDLISITPKNEKTPRLYSIAKVDKHILLSIKKHKFGVCSTFLQQLSKENNFEATIQENKNFHFPKKAKEVILIANGTGIGPFLGMIAKNKKTKISLFWGGRTKESLKIYKPHIDKALKKGSLNSFETAFSRESDSKIYVQNVLKKYNHFISEFLKNGNTILICGSLAMQKDVELVLQEISEELLETSLEEFKQKNQIKTDCY</sequence>
<dbReference type="PANTHER" id="PTHR19384">
    <property type="entry name" value="NITRIC OXIDE SYNTHASE-RELATED"/>
    <property type="match status" value="1"/>
</dbReference>
<dbReference type="SUPFAM" id="SSF63380">
    <property type="entry name" value="Riboflavin synthase domain-like"/>
    <property type="match status" value="1"/>
</dbReference>
<gene>
    <name evidence="4" type="ORF">BTO18_04960</name>
</gene>
<feature type="domain" description="Flavodoxin-like" evidence="3">
    <location>
        <begin position="330"/>
        <end position="465"/>
    </location>
</feature>
<dbReference type="GO" id="GO:0050660">
    <property type="term" value="F:flavin adenine dinucleotide binding"/>
    <property type="evidence" value="ECO:0007669"/>
    <property type="project" value="TreeGrafter"/>
</dbReference>
<protein>
    <submittedName>
        <fullName evidence="4">FAD-binding oxidoreductase</fullName>
    </submittedName>
</protein>
<evidence type="ECO:0000256" key="2">
    <source>
        <dbReference type="SAM" id="Phobius"/>
    </source>
</evidence>
<keyword evidence="2" id="KW-0812">Transmembrane</keyword>
<dbReference type="Pfam" id="PF00175">
    <property type="entry name" value="NAD_binding_1"/>
    <property type="match status" value="1"/>
</dbReference>
<dbReference type="InterPro" id="IPR008254">
    <property type="entry name" value="Flavodoxin/NO_synth"/>
</dbReference>
<dbReference type="AlphaFoldDB" id="A0A2S7WTJ3"/>
<dbReference type="Gene3D" id="3.40.50.360">
    <property type="match status" value="1"/>
</dbReference>
<dbReference type="Gene3D" id="3.40.50.80">
    <property type="entry name" value="Nucleotide-binding domain of ferredoxin-NADP reductase (FNR) module"/>
    <property type="match status" value="1"/>
</dbReference>
<dbReference type="Pfam" id="PF03929">
    <property type="entry name" value="PepSY_TM"/>
    <property type="match status" value="1"/>
</dbReference>
<dbReference type="Gene3D" id="2.40.30.10">
    <property type="entry name" value="Translation factors"/>
    <property type="match status" value="1"/>
</dbReference>
<name>A0A2S7WTJ3_9FLAO</name>
<keyword evidence="5" id="KW-1185">Reference proteome</keyword>
<keyword evidence="2" id="KW-0472">Membrane</keyword>
<dbReference type="InterPro" id="IPR001094">
    <property type="entry name" value="Flavdoxin-like"/>
</dbReference>
<dbReference type="EMBL" id="MSCN01000001">
    <property type="protein sequence ID" value="PQJ80909.1"/>
    <property type="molecule type" value="Genomic_DNA"/>
</dbReference>
<keyword evidence="1" id="KW-0285">Flavoprotein</keyword>
<evidence type="ECO:0000313" key="4">
    <source>
        <dbReference type="EMBL" id="PQJ80909.1"/>
    </source>
</evidence>
<keyword evidence="2" id="KW-1133">Transmembrane helix</keyword>
<evidence type="ECO:0000256" key="1">
    <source>
        <dbReference type="ARBA" id="ARBA00022630"/>
    </source>
</evidence>
<comment type="caution">
    <text evidence="4">The sequence shown here is derived from an EMBL/GenBank/DDBJ whole genome shotgun (WGS) entry which is preliminary data.</text>
</comment>
<dbReference type="OrthoDB" id="9789468at2"/>
<dbReference type="Pfam" id="PF00258">
    <property type="entry name" value="Flavodoxin_1"/>
    <property type="match status" value="1"/>
</dbReference>
<reference evidence="4 5" key="1">
    <citation type="submission" date="2016-12" db="EMBL/GenBank/DDBJ databases">
        <title>Trade-off between light-utilization and light-protection in marine flavobacteria.</title>
        <authorList>
            <person name="Kumagai Y."/>
            <person name="Yoshizawa S."/>
            <person name="Kogure K."/>
            <person name="Iwasaki W."/>
        </authorList>
    </citation>
    <scope>NUCLEOTIDE SEQUENCE [LARGE SCALE GENOMIC DNA]</scope>
    <source>
        <strain evidence="4 5">NBRC 108759</strain>
    </source>
</reference>
<dbReference type="SUPFAM" id="SSF52218">
    <property type="entry name" value="Flavoproteins"/>
    <property type="match status" value="1"/>
</dbReference>
<dbReference type="InterPro" id="IPR017938">
    <property type="entry name" value="Riboflavin_synthase-like_b-brl"/>
</dbReference>
<dbReference type="InterPro" id="IPR029039">
    <property type="entry name" value="Flavoprotein-like_sf"/>
</dbReference>
<dbReference type="InterPro" id="IPR001433">
    <property type="entry name" value="OxRdtase_FAD/NAD-bd"/>
</dbReference>
<dbReference type="GO" id="GO:0010181">
    <property type="term" value="F:FMN binding"/>
    <property type="evidence" value="ECO:0007669"/>
    <property type="project" value="InterPro"/>
</dbReference>
<dbReference type="GO" id="GO:0005829">
    <property type="term" value="C:cytosol"/>
    <property type="evidence" value="ECO:0007669"/>
    <property type="project" value="TreeGrafter"/>
</dbReference>
<organism evidence="4 5">
    <name type="scientific">Polaribacter porphyrae</name>
    <dbReference type="NCBI Taxonomy" id="1137780"/>
    <lineage>
        <taxon>Bacteria</taxon>
        <taxon>Pseudomonadati</taxon>
        <taxon>Bacteroidota</taxon>
        <taxon>Flavobacteriia</taxon>
        <taxon>Flavobacteriales</taxon>
        <taxon>Flavobacteriaceae</taxon>
    </lineage>
</organism>
<dbReference type="Proteomes" id="UP000238882">
    <property type="component" value="Unassembled WGS sequence"/>
</dbReference>
<dbReference type="PRINTS" id="PR00369">
    <property type="entry name" value="FLAVODOXIN"/>
</dbReference>
<dbReference type="SUPFAM" id="SSF52343">
    <property type="entry name" value="Ferredoxin reductase-like, C-terminal NADP-linked domain"/>
    <property type="match status" value="1"/>
</dbReference>
<evidence type="ECO:0000313" key="5">
    <source>
        <dbReference type="Proteomes" id="UP000238882"/>
    </source>
</evidence>
<dbReference type="GO" id="GO:0003958">
    <property type="term" value="F:NADPH-hemoprotein reductase activity"/>
    <property type="evidence" value="ECO:0007669"/>
    <property type="project" value="UniProtKB-EC"/>
</dbReference>
<dbReference type="InterPro" id="IPR039261">
    <property type="entry name" value="FNR_nucleotide-bd"/>
</dbReference>